<dbReference type="SUPFAM" id="SSF141868">
    <property type="entry name" value="EAL domain-like"/>
    <property type="match status" value="1"/>
</dbReference>
<dbReference type="GO" id="GO:0009401">
    <property type="term" value="P:phosphoenolpyruvate-dependent sugar phosphotransferase system"/>
    <property type="evidence" value="ECO:0007669"/>
    <property type="project" value="InterPro"/>
</dbReference>
<keyword evidence="4" id="KW-0762">Sugar transport</keyword>
<dbReference type="GO" id="GO:0005886">
    <property type="term" value="C:plasma membrane"/>
    <property type="evidence" value="ECO:0007669"/>
    <property type="project" value="UniProtKB-SubCell"/>
</dbReference>
<keyword evidence="7 8" id="KW-0472">Membrane</keyword>
<dbReference type="PATRIC" id="fig|1365257.3.peg.1165"/>
<dbReference type="InterPro" id="IPR035919">
    <property type="entry name" value="EAL_sf"/>
</dbReference>
<dbReference type="InterPro" id="IPR004501">
    <property type="entry name" value="PTS_EIIC_3"/>
</dbReference>
<feature type="transmembrane region" description="Helical" evidence="8">
    <location>
        <begin position="125"/>
        <end position="144"/>
    </location>
</feature>
<dbReference type="PROSITE" id="PS51105">
    <property type="entry name" value="PTS_EIIC_TYPE_3"/>
    <property type="match status" value="1"/>
</dbReference>
<dbReference type="PROSITE" id="PS50883">
    <property type="entry name" value="EAL"/>
    <property type="match status" value="1"/>
</dbReference>
<evidence type="ECO:0000313" key="11">
    <source>
        <dbReference type="EMBL" id="KZN68737.1"/>
    </source>
</evidence>
<keyword evidence="5 8" id="KW-0812">Transmembrane</keyword>
<feature type="transmembrane region" description="Helical" evidence="8">
    <location>
        <begin position="287"/>
        <end position="308"/>
    </location>
</feature>
<feature type="transmembrane region" description="Helical" evidence="8">
    <location>
        <begin position="26"/>
        <end position="53"/>
    </location>
</feature>
<reference evidence="11 12" key="1">
    <citation type="submission" date="2013-07" db="EMBL/GenBank/DDBJ databases">
        <title>Comparative Genomic and Metabolomic Analysis of Twelve Strains of Pseudoalteromonas luteoviolacea.</title>
        <authorList>
            <person name="Vynne N.G."/>
            <person name="Mansson M."/>
            <person name="Gram L."/>
        </authorList>
    </citation>
    <scope>NUCLEOTIDE SEQUENCE [LARGE SCALE GENOMIC DNA]</scope>
    <source>
        <strain evidence="11 12">S4060-1</strain>
    </source>
</reference>
<feature type="domain" description="PTS EIIC type-3" evidence="10">
    <location>
        <begin position="2"/>
        <end position="380"/>
    </location>
</feature>
<dbReference type="Proteomes" id="UP000076661">
    <property type="component" value="Unassembled WGS sequence"/>
</dbReference>
<dbReference type="InterPro" id="IPR001633">
    <property type="entry name" value="EAL_dom"/>
</dbReference>
<proteinExistence type="predicted"/>
<evidence type="ECO:0000256" key="6">
    <source>
        <dbReference type="ARBA" id="ARBA00022989"/>
    </source>
</evidence>
<evidence type="ECO:0000313" key="12">
    <source>
        <dbReference type="Proteomes" id="UP000076661"/>
    </source>
</evidence>
<dbReference type="EMBL" id="AUXX01000008">
    <property type="protein sequence ID" value="KZN68737.1"/>
    <property type="molecule type" value="Genomic_DNA"/>
</dbReference>
<feature type="transmembrane region" description="Helical" evidence="8">
    <location>
        <begin position="359"/>
        <end position="380"/>
    </location>
</feature>
<dbReference type="Pfam" id="PF00563">
    <property type="entry name" value="EAL"/>
    <property type="match status" value="1"/>
</dbReference>
<evidence type="ECO:0000259" key="9">
    <source>
        <dbReference type="PROSITE" id="PS50883"/>
    </source>
</evidence>
<feature type="transmembrane region" description="Helical" evidence="8">
    <location>
        <begin position="314"/>
        <end position="338"/>
    </location>
</feature>
<evidence type="ECO:0000256" key="5">
    <source>
        <dbReference type="ARBA" id="ARBA00022692"/>
    </source>
</evidence>
<comment type="subcellular location">
    <subcellularLocation>
        <location evidence="1">Cell membrane</location>
        <topology evidence="1">Multi-pass membrane protein</topology>
    </subcellularLocation>
</comment>
<dbReference type="PANTHER" id="PTHR33121:SF70">
    <property type="entry name" value="SIGNALING PROTEIN YKOW"/>
    <property type="match status" value="1"/>
</dbReference>
<dbReference type="SMART" id="SM00052">
    <property type="entry name" value="EAL"/>
    <property type="match status" value="1"/>
</dbReference>
<feature type="domain" description="EAL" evidence="9">
    <location>
        <begin position="422"/>
        <end position="673"/>
    </location>
</feature>
<dbReference type="GO" id="GO:0008982">
    <property type="term" value="F:protein-N(PI)-phosphohistidine-sugar phosphotransferase activity"/>
    <property type="evidence" value="ECO:0007669"/>
    <property type="project" value="InterPro"/>
</dbReference>
<dbReference type="InterPro" id="IPR050706">
    <property type="entry name" value="Cyclic-di-GMP_PDE-like"/>
</dbReference>
<feature type="transmembrane region" description="Helical" evidence="8">
    <location>
        <begin position="93"/>
        <end position="113"/>
    </location>
</feature>
<keyword evidence="6 8" id="KW-1133">Transmembrane helix</keyword>
<evidence type="ECO:0000256" key="7">
    <source>
        <dbReference type="ARBA" id="ARBA00023136"/>
    </source>
</evidence>
<evidence type="ECO:0000259" key="10">
    <source>
        <dbReference type="PROSITE" id="PS51105"/>
    </source>
</evidence>
<comment type="caution">
    <text evidence="11">The sequence shown here is derived from an EMBL/GenBank/DDBJ whole genome shotgun (WGS) entry which is preliminary data.</text>
</comment>
<organism evidence="11 12">
    <name type="scientific">Pseudoalteromonas luteoviolacea S4060-1</name>
    <dbReference type="NCBI Taxonomy" id="1365257"/>
    <lineage>
        <taxon>Bacteria</taxon>
        <taxon>Pseudomonadati</taxon>
        <taxon>Pseudomonadota</taxon>
        <taxon>Gammaproteobacteria</taxon>
        <taxon>Alteromonadales</taxon>
        <taxon>Pseudoalteromonadaceae</taxon>
        <taxon>Pseudoalteromonas</taxon>
    </lineage>
</organism>
<dbReference type="RefSeq" id="WP_063380326.1">
    <property type="nucleotide sequence ID" value="NZ_AUXX01000008.1"/>
</dbReference>
<evidence type="ECO:0008006" key="13">
    <source>
        <dbReference type="Google" id="ProtNLM"/>
    </source>
</evidence>
<dbReference type="Gene3D" id="3.20.20.450">
    <property type="entry name" value="EAL domain"/>
    <property type="match status" value="1"/>
</dbReference>
<keyword evidence="2" id="KW-0813">Transport</keyword>
<evidence type="ECO:0000256" key="3">
    <source>
        <dbReference type="ARBA" id="ARBA00022475"/>
    </source>
</evidence>
<dbReference type="PANTHER" id="PTHR33121">
    <property type="entry name" value="CYCLIC DI-GMP PHOSPHODIESTERASE PDEF"/>
    <property type="match status" value="1"/>
</dbReference>
<dbReference type="AlphaFoldDB" id="A0A161YZJ3"/>
<dbReference type="GO" id="GO:0071111">
    <property type="term" value="F:cyclic-guanylate-specific phosphodiesterase activity"/>
    <property type="evidence" value="ECO:0007669"/>
    <property type="project" value="InterPro"/>
</dbReference>
<evidence type="ECO:0000256" key="1">
    <source>
        <dbReference type="ARBA" id="ARBA00004651"/>
    </source>
</evidence>
<evidence type="ECO:0000256" key="8">
    <source>
        <dbReference type="SAM" id="Phobius"/>
    </source>
</evidence>
<dbReference type="CDD" id="cd01948">
    <property type="entry name" value="EAL"/>
    <property type="match status" value="1"/>
</dbReference>
<feature type="transmembrane region" description="Helical" evidence="8">
    <location>
        <begin position="165"/>
        <end position="188"/>
    </location>
</feature>
<accession>A0A161YZJ3</accession>
<protein>
    <recommendedName>
        <fullName evidence="13">EAL domain-containing protein</fullName>
    </recommendedName>
</protein>
<name>A0A161YZJ3_9GAMM</name>
<keyword evidence="3" id="KW-1003">Cell membrane</keyword>
<feature type="transmembrane region" description="Helical" evidence="8">
    <location>
        <begin position="65"/>
        <end position="86"/>
    </location>
</feature>
<evidence type="ECO:0000256" key="4">
    <source>
        <dbReference type="ARBA" id="ARBA00022597"/>
    </source>
</evidence>
<evidence type="ECO:0000256" key="2">
    <source>
        <dbReference type="ARBA" id="ARBA00022448"/>
    </source>
</evidence>
<sequence>MSYLRLKSVLKTVLNSKFLLSLREAFIALIPYFVCSALAIFILNSALAFNIITVKHPLYENVFNAASLILVLFPVIVAISIGFFICKNYGLSGIVGAMLALLCFSVHGQYIVIDQGAFSLNPSGATPYALIIPSISSLLLIFLVKIQPNLTSYFHQVSRFLSEKLLIILPFFIAFFSFYAFMPLLNLIGNEIAVLLTPNPDELSIAQLTFQRMVAIHALWFVGIHGDNTYNMLFDVQYLTQPILANLPAKTFYDTFVLMGGTGCFAGLIIAAFFLKRGSHEQNIVKLSLPFTVFNFCEIILFALPIFLNPVMLLPFLLAPMVNFIISYIVISADWVTVSDVQISWMLPTLFSGYQVSNGFSGVILQCCLILLNALIYYPFLKKQSEQFQFINAVSKLSDSLNIAEQLRQSSEKDFLSHRQDIEKSNKALQHALLEISNGKLLLFYQPQICQKTNEIRGFEALLRLQKPDSTITGPHFLDTLIKHDRTDIIDTWVIEQVQRDLNYFAKRSYRPIISINVNPKVLCDNILITHMCENFKLFPNQLKIEVVESAYLKDKLTVISNIKKLKNNNIKTVIDDFGTGYSSLSMLADLPIDIIKLDKSMLDKAQTQTGEDFYTYVVALLHKMNKQLVAEGVETEKQLKFVRALQIETVQGWYYQKALPKDKVLKYVKDFNAKGSPS</sequence>
<dbReference type="InterPro" id="IPR003352">
    <property type="entry name" value="PTS_EIIC"/>
</dbReference>
<gene>
    <name evidence="11" type="ORF">N478_13820</name>
</gene>
<feature type="transmembrane region" description="Helical" evidence="8">
    <location>
        <begin position="256"/>
        <end position="275"/>
    </location>
</feature>
<dbReference type="Pfam" id="PF02378">
    <property type="entry name" value="PTS_EIIC"/>
    <property type="match status" value="1"/>
</dbReference>